<organism evidence="1 2">
    <name type="scientific">Psophocarpus tetragonolobus</name>
    <name type="common">Winged bean</name>
    <name type="synonym">Dolichos tetragonolobus</name>
    <dbReference type="NCBI Taxonomy" id="3891"/>
    <lineage>
        <taxon>Eukaryota</taxon>
        <taxon>Viridiplantae</taxon>
        <taxon>Streptophyta</taxon>
        <taxon>Embryophyta</taxon>
        <taxon>Tracheophyta</taxon>
        <taxon>Spermatophyta</taxon>
        <taxon>Magnoliopsida</taxon>
        <taxon>eudicotyledons</taxon>
        <taxon>Gunneridae</taxon>
        <taxon>Pentapetalae</taxon>
        <taxon>rosids</taxon>
        <taxon>fabids</taxon>
        <taxon>Fabales</taxon>
        <taxon>Fabaceae</taxon>
        <taxon>Papilionoideae</taxon>
        <taxon>50 kb inversion clade</taxon>
        <taxon>NPAAA clade</taxon>
        <taxon>indigoferoid/millettioid clade</taxon>
        <taxon>Phaseoleae</taxon>
        <taxon>Psophocarpus</taxon>
    </lineage>
</organism>
<dbReference type="AlphaFoldDB" id="A0AAN9XVA8"/>
<name>A0AAN9XVA8_PSOTE</name>
<protein>
    <submittedName>
        <fullName evidence="1">Uncharacterized protein</fullName>
    </submittedName>
</protein>
<dbReference type="EMBL" id="JAYMYS010000001">
    <property type="protein sequence ID" value="KAK7411645.1"/>
    <property type="molecule type" value="Genomic_DNA"/>
</dbReference>
<proteinExistence type="predicted"/>
<comment type="caution">
    <text evidence="1">The sequence shown here is derived from an EMBL/GenBank/DDBJ whole genome shotgun (WGS) entry which is preliminary data.</text>
</comment>
<sequence>MRQWSNGSSGSKVKVEWIPQPPAPLSSSLFCGPTSQPLQYYVVVHETSFSHVSFLGAHVAVGLGTVHPPPLPLFSYVLLPFRSSHNKIHSNSASSS</sequence>
<reference evidence="1 2" key="1">
    <citation type="submission" date="2024-01" db="EMBL/GenBank/DDBJ databases">
        <title>The genomes of 5 underutilized Papilionoideae crops provide insights into root nodulation and disease resistanc.</title>
        <authorList>
            <person name="Jiang F."/>
        </authorList>
    </citation>
    <scope>NUCLEOTIDE SEQUENCE [LARGE SCALE GENOMIC DNA]</scope>
    <source>
        <strain evidence="1">DUOXIRENSHENG_FW03</strain>
        <tissue evidence="1">Leaves</tissue>
    </source>
</reference>
<gene>
    <name evidence="1" type="ORF">VNO78_03080</name>
</gene>
<accession>A0AAN9XVA8</accession>
<evidence type="ECO:0000313" key="2">
    <source>
        <dbReference type="Proteomes" id="UP001386955"/>
    </source>
</evidence>
<evidence type="ECO:0000313" key="1">
    <source>
        <dbReference type="EMBL" id="KAK7411645.1"/>
    </source>
</evidence>
<dbReference type="Proteomes" id="UP001386955">
    <property type="component" value="Unassembled WGS sequence"/>
</dbReference>
<keyword evidence="2" id="KW-1185">Reference proteome</keyword>